<proteinExistence type="inferred from homology"/>
<feature type="transmembrane region" description="Helical" evidence="8">
    <location>
        <begin position="12"/>
        <end position="29"/>
    </location>
</feature>
<comment type="similarity">
    <text evidence="8">Belongs to the MsrQ family.</text>
</comment>
<keyword evidence="8" id="KW-0288">FMN</keyword>
<comment type="subcellular location">
    <subcellularLocation>
        <location evidence="8">Cell membrane</location>
        <topology evidence="8">Multi-pass membrane protein</topology>
    </subcellularLocation>
    <subcellularLocation>
        <location evidence="1">Membrane</location>
        <topology evidence="1">Multi-pass membrane protein</topology>
    </subcellularLocation>
</comment>
<organism evidence="10 11">
    <name type="scientific">Aliikangiella marina</name>
    <dbReference type="NCBI Taxonomy" id="1712262"/>
    <lineage>
        <taxon>Bacteria</taxon>
        <taxon>Pseudomonadati</taxon>
        <taxon>Pseudomonadota</taxon>
        <taxon>Gammaproteobacteria</taxon>
        <taxon>Oceanospirillales</taxon>
        <taxon>Pleioneaceae</taxon>
        <taxon>Aliikangiella</taxon>
    </lineage>
</organism>
<feature type="transmembrane region" description="Helical" evidence="8">
    <location>
        <begin position="173"/>
        <end position="192"/>
    </location>
</feature>
<gene>
    <name evidence="8" type="primary">msrQ</name>
    <name evidence="10" type="ORF">FLL45_11890</name>
</gene>
<keyword evidence="8" id="KW-1003">Cell membrane</keyword>
<keyword evidence="5 8" id="KW-1133">Transmembrane helix</keyword>
<protein>
    <recommendedName>
        <fullName evidence="8">Protein-methionine-sulfoxide reductase heme-binding subunit MsrQ</fullName>
    </recommendedName>
    <alternativeName>
        <fullName evidence="8">Flavocytochrome MsrQ</fullName>
    </alternativeName>
</protein>
<comment type="cofactor">
    <cofactor evidence="8">
        <name>heme b</name>
        <dbReference type="ChEBI" id="CHEBI:60344"/>
    </cofactor>
    <text evidence="8">Binds 1 heme b (iron(II)-protoporphyrin IX) group per subunit.</text>
</comment>
<dbReference type="Proteomes" id="UP000317839">
    <property type="component" value="Unassembled WGS sequence"/>
</dbReference>
<keyword evidence="8" id="KW-0249">Electron transport</keyword>
<evidence type="ECO:0000256" key="5">
    <source>
        <dbReference type="ARBA" id="ARBA00022989"/>
    </source>
</evidence>
<evidence type="ECO:0000256" key="6">
    <source>
        <dbReference type="ARBA" id="ARBA00023004"/>
    </source>
</evidence>
<evidence type="ECO:0000256" key="7">
    <source>
        <dbReference type="ARBA" id="ARBA00023136"/>
    </source>
</evidence>
<evidence type="ECO:0000313" key="10">
    <source>
        <dbReference type="EMBL" id="TQV75606.1"/>
    </source>
</evidence>
<evidence type="ECO:0000256" key="8">
    <source>
        <dbReference type="HAMAP-Rule" id="MF_01207"/>
    </source>
</evidence>
<comment type="cofactor">
    <cofactor evidence="8">
        <name>FMN</name>
        <dbReference type="ChEBI" id="CHEBI:58210"/>
    </cofactor>
    <text evidence="8">Binds 1 FMN per subunit.</text>
</comment>
<feature type="transmembrane region" description="Helical" evidence="8">
    <location>
        <begin position="150"/>
        <end position="167"/>
    </location>
</feature>
<comment type="subunit">
    <text evidence="8">Heterodimer of a catalytic subunit (MsrP) and a heme-binding subunit (MsrQ).</text>
</comment>
<keyword evidence="2 8" id="KW-0813">Transport</keyword>
<dbReference type="EMBL" id="VIKR01000002">
    <property type="protein sequence ID" value="TQV75606.1"/>
    <property type="molecule type" value="Genomic_DNA"/>
</dbReference>
<dbReference type="GO" id="GO:0009055">
    <property type="term" value="F:electron transfer activity"/>
    <property type="evidence" value="ECO:0007669"/>
    <property type="project" value="UniProtKB-UniRule"/>
</dbReference>
<dbReference type="GO" id="GO:0016679">
    <property type="term" value="F:oxidoreductase activity, acting on diphenols and related substances as donors"/>
    <property type="evidence" value="ECO:0007669"/>
    <property type="project" value="TreeGrafter"/>
</dbReference>
<dbReference type="HAMAP" id="MF_01207">
    <property type="entry name" value="MsrQ"/>
    <property type="match status" value="1"/>
</dbReference>
<keyword evidence="7 8" id="KW-0472">Membrane</keyword>
<evidence type="ECO:0000256" key="4">
    <source>
        <dbReference type="ARBA" id="ARBA00022692"/>
    </source>
</evidence>
<evidence type="ECO:0000259" key="9">
    <source>
        <dbReference type="Pfam" id="PF01794"/>
    </source>
</evidence>
<comment type="function">
    <text evidence="8">Part of the MsrPQ system that repairs oxidized periplasmic proteins containing methionine sulfoxide residues (Met-O), using respiratory chain electrons. Thus protects these proteins from oxidative-stress damage caused by reactive species of oxygen and chlorine generated by the host defense mechanisms. MsrPQ is essential for the maintenance of envelope integrity under bleach stress, rescuing a wide series of structurally unrelated periplasmic proteins from methionine oxidation. MsrQ provides electrons for reduction to the reductase catalytic subunit MsrP, using the quinone pool of the respiratory chain.</text>
</comment>
<keyword evidence="11" id="KW-1185">Reference proteome</keyword>
<accession>A0A545TEK8</accession>
<keyword evidence="8" id="KW-0479">Metal-binding</keyword>
<dbReference type="GO" id="GO:0046872">
    <property type="term" value="F:metal ion binding"/>
    <property type="evidence" value="ECO:0007669"/>
    <property type="project" value="UniProtKB-KW"/>
</dbReference>
<dbReference type="RefSeq" id="WP_142942220.1">
    <property type="nucleotide sequence ID" value="NZ_VIKR01000002.1"/>
</dbReference>
<dbReference type="PANTHER" id="PTHR36964:SF1">
    <property type="entry name" value="PROTEIN-METHIONINE-SULFOXIDE REDUCTASE HEME-BINDING SUBUNIT MSRQ"/>
    <property type="match status" value="1"/>
</dbReference>
<keyword evidence="8" id="KW-0285">Flavoprotein</keyword>
<dbReference type="Pfam" id="PF01794">
    <property type="entry name" value="Ferric_reduct"/>
    <property type="match status" value="1"/>
</dbReference>
<evidence type="ECO:0000256" key="1">
    <source>
        <dbReference type="ARBA" id="ARBA00004141"/>
    </source>
</evidence>
<evidence type="ECO:0000256" key="3">
    <source>
        <dbReference type="ARBA" id="ARBA00022617"/>
    </source>
</evidence>
<dbReference type="PANTHER" id="PTHR36964">
    <property type="entry name" value="PROTEIN-METHIONINE-SULFOXIDE REDUCTASE HEME-BINDING SUBUNIT MSRQ"/>
    <property type="match status" value="1"/>
</dbReference>
<dbReference type="InterPro" id="IPR013130">
    <property type="entry name" value="Fe3_Rdtase_TM_dom"/>
</dbReference>
<dbReference type="GO" id="GO:0010181">
    <property type="term" value="F:FMN binding"/>
    <property type="evidence" value="ECO:0007669"/>
    <property type="project" value="UniProtKB-UniRule"/>
</dbReference>
<name>A0A545TEK8_9GAMM</name>
<feature type="transmembrane region" description="Helical" evidence="8">
    <location>
        <begin position="117"/>
        <end position="138"/>
    </location>
</feature>
<feature type="domain" description="Ferric oxidoreductase" evidence="9">
    <location>
        <begin position="48"/>
        <end position="161"/>
    </location>
</feature>
<dbReference type="AlphaFoldDB" id="A0A545TEK8"/>
<reference evidence="10 11" key="1">
    <citation type="submission" date="2019-06" db="EMBL/GenBank/DDBJ databases">
        <title>Draft genome of Aliikangiella marina GYP-15.</title>
        <authorList>
            <person name="Wang G."/>
        </authorList>
    </citation>
    <scope>NUCLEOTIDE SEQUENCE [LARGE SCALE GENOMIC DNA]</scope>
    <source>
        <strain evidence="10 11">GYP-15</strain>
    </source>
</reference>
<evidence type="ECO:0000256" key="2">
    <source>
        <dbReference type="ARBA" id="ARBA00022448"/>
    </source>
</evidence>
<feature type="transmembrane region" description="Helical" evidence="8">
    <location>
        <begin position="49"/>
        <end position="69"/>
    </location>
</feature>
<sequence length="202" mass="23421">MIPVNSIGFKIVKFLAHILCWGPFGWLFYAAANAQLGGDPQDEVLHQLGYWGMIFLLLSLTMTPLKKLITGVPWVRFRRMLGLYGAFYGLLHLTMFVVFHLQFSFAALWTEIVERPYITVGMLAILGLIPLAVTSTKYSQRKLGKNWKKLHWLVYPIIVLVLTHYIWQSKSDLNGPFIYLSWMIVLLGMRLYSYYKNKNHFA</sequence>
<dbReference type="GO" id="GO:0030091">
    <property type="term" value="P:protein repair"/>
    <property type="evidence" value="ECO:0007669"/>
    <property type="project" value="UniProtKB-UniRule"/>
</dbReference>
<dbReference type="GO" id="GO:0020037">
    <property type="term" value="F:heme binding"/>
    <property type="evidence" value="ECO:0007669"/>
    <property type="project" value="UniProtKB-UniRule"/>
</dbReference>
<dbReference type="InterPro" id="IPR022837">
    <property type="entry name" value="MsrQ-like"/>
</dbReference>
<dbReference type="OrthoDB" id="9788328at2"/>
<comment type="caution">
    <text evidence="10">The sequence shown here is derived from an EMBL/GenBank/DDBJ whole genome shotgun (WGS) entry which is preliminary data.</text>
</comment>
<dbReference type="GO" id="GO:0005886">
    <property type="term" value="C:plasma membrane"/>
    <property type="evidence" value="ECO:0007669"/>
    <property type="project" value="UniProtKB-SubCell"/>
</dbReference>
<keyword evidence="3 8" id="KW-0349">Heme</keyword>
<feature type="transmembrane region" description="Helical" evidence="8">
    <location>
        <begin position="81"/>
        <end position="105"/>
    </location>
</feature>
<keyword evidence="6 8" id="KW-0408">Iron</keyword>
<keyword evidence="4 8" id="KW-0812">Transmembrane</keyword>
<evidence type="ECO:0000313" key="11">
    <source>
        <dbReference type="Proteomes" id="UP000317839"/>
    </source>
</evidence>